<feature type="binding site" evidence="7">
    <location>
        <begin position="220"/>
        <end position="221"/>
    </location>
    <ligand>
        <name>substrate</name>
    </ligand>
</feature>
<dbReference type="PIRSF" id="PIRSF038994">
    <property type="entry name" value="NagA"/>
    <property type="match status" value="1"/>
</dbReference>
<feature type="binding site" evidence="7">
    <location>
        <position position="141"/>
    </location>
    <ligand>
        <name>substrate</name>
    </ligand>
</feature>
<dbReference type="NCBIfam" id="TIGR00221">
    <property type="entry name" value="nagA"/>
    <property type="match status" value="1"/>
</dbReference>
<sequence>MLLHGARKLDADGIVDDFWVLFVGDTIATTGTGDSWQALAPSVADSERVDARGRWLTPGFIDLHEHGGGGASFDDGAESIGTALAVHRAHGTTRSVLSLVTNPLDRLADSLRGIADLVSRDPLILGSHLEGPFLSPLHRGAHDPHHLVATEAESVEALLQASGGSLRQITIAPELPGAIDAIDRFVAAGVVVAVGHTDAGLDVTKRAFDHGATVLTHAFNAMRPIHHRAPGPVIAAFEDPRVALELILDGVHVHAEVVRLAFLAAPHRVILVTDAMAAAGSPDGQYRLGSLDVTVSHGEAMLSGTDTLAGSTLTQDAALANAIELAQIDPVLAVRAVTASPARALGLDERLGYLRAGYAADAVLLDEQWRSTEVFANGLRLV</sequence>
<evidence type="ECO:0000256" key="4">
    <source>
        <dbReference type="ARBA" id="ARBA00023277"/>
    </source>
</evidence>
<dbReference type="PANTHER" id="PTHR11113">
    <property type="entry name" value="N-ACETYLGLUCOSAMINE-6-PHOSPHATE DEACETYLASE"/>
    <property type="match status" value="1"/>
</dbReference>
<protein>
    <submittedName>
        <fullName evidence="10">N-acetylglucosamine 6-phosphate deacetylase</fullName>
    </submittedName>
</protein>
<evidence type="ECO:0000256" key="6">
    <source>
        <dbReference type="PIRSR" id="PIRSR038994-1"/>
    </source>
</evidence>
<dbReference type="PANTHER" id="PTHR11113:SF14">
    <property type="entry name" value="N-ACETYLGLUCOSAMINE-6-PHOSPHATE DEACETYLASE"/>
    <property type="match status" value="1"/>
</dbReference>
<dbReference type="GO" id="GO:0006046">
    <property type="term" value="P:N-acetylglucosamine catabolic process"/>
    <property type="evidence" value="ECO:0007669"/>
    <property type="project" value="TreeGrafter"/>
</dbReference>
<dbReference type="SUPFAM" id="SSF51338">
    <property type="entry name" value="Composite domain of metallo-dependent hydrolases"/>
    <property type="match status" value="1"/>
</dbReference>
<evidence type="ECO:0000256" key="1">
    <source>
        <dbReference type="ARBA" id="ARBA00010716"/>
    </source>
</evidence>
<feature type="binding site" evidence="7">
    <location>
        <position position="252"/>
    </location>
    <ligand>
        <name>substrate</name>
    </ligand>
</feature>
<dbReference type="InterPro" id="IPR011059">
    <property type="entry name" value="Metal-dep_hydrolase_composite"/>
</dbReference>
<comment type="cofactor">
    <cofactor evidence="8">
        <name>a divalent metal cation</name>
        <dbReference type="ChEBI" id="CHEBI:60240"/>
    </cofactor>
    <text evidence="8">Binds 1 divalent metal cation per subunit.</text>
</comment>
<dbReference type="GO" id="GO:0046872">
    <property type="term" value="F:metal ion binding"/>
    <property type="evidence" value="ECO:0007669"/>
    <property type="project" value="UniProtKB-KW"/>
</dbReference>
<keyword evidence="3 5" id="KW-0378">Hydrolase</keyword>
<evidence type="ECO:0000313" key="11">
    <source>
        <dbReference type="Proteomes" id="UP000189735"/>
    </source>
</evidence>
<dbReference type="AlphaFoldDB" id="A0A1T4XPY1"/>
<keyword evidence="2 8" id="KW-0479">Metal-binding</keyword>
<evidence type="ECO:0000256" key="5">
    <source>
        <dbReference type="PIRNR" id="PIRNR038994"/>
    </source>
</evidence>
<feature type="binding site" evidence="7">
    <location>
        <begin position="308"/>
        <end position="310"/>
    </location>
    <ligand>
        <name>substrate</name>
    </ligand>
</feature>
<dbReference type="InterPro" id="IPR003764">
    <property type="entry name" value="GlcNAc_6-P_deAcase"/>
</dbReference>
<reference evidence="11" key="1">
    <citation type="submission" date="2017-02" db="EMBL/GenBank/DDBJ databases">
        <authorList>
            <person name="Varghese N."/>
            <person name="Submissions S."/>
        </authorList>
    </citation>
    <scope>NUCLEOTIDE SEQUENCE [LARGE SCALE GENOMIC DNA]</scope>
    <source>
        <strain evidence="11">VKM Ac-2052</strain>
    </source>
</reference>
<feature type="binding site" evidence="7">
    <location>
        <position position="228"/>
    </location>
    <ligand>
        <name>substrate</name>
    </ligand>
</feature>
<dbReference type="CDD" id="cd00854">
    <property type="entry name" value="NagA"/>
    <property type="match status" value="1"/>
</dbReference>
<feature type="domain" description="Amidohydrolase-related" evidence="9">
    <location>
        <begin position="56"/>
        <end position="367"/>
    </location>
</feature>
<dbReference type="Proteomes" id="UP000189735">
    <property type="component" value="Unassembled WGS sequence"/>
</dbReference>
<evidence type="ECO:0000256" key="7">
    <source>
        <dbReference type="PIRSR" id="PIRSR038994-2"/>
    </source>
</evidence>
<feature type="binding site" evidence="8">
    <location>
        <position position="217"/>
    </location>
    <ligand>
        <name>Zn(2+)</name>
        <dbReference type="ChEBI" id="CHEBI:29105"/>
    </ligand>
</feature>
<dbReference type="GO" id="GO:0008448">
    <property type="term" value="F:N-acetylglucosamine-6-phosphate deacetylase activity"/>
    <property type="evidence" value="ECO:0007669"/>
    <property type="project" value="InterPro"/>
</dbReference>
<dbReference type="InterPro" id="IPR006680">
    <property type="entry name" value="Amidohydro-rel"/>
</dbReference>
<organism evidence="10 11">
    <name type="scientific">Agreia bicolorata</name>
    <dbReference type="NCBI Taxonomy" id="110935"/>
    <lineage>
        <taxon>Bacteria</taxon>
        <taxon>Bacillati</taxon>
        <taxon>Actinomycetota</taxon>
        <taxon>Actinomycetes</taxon>
        <taxon>Micrococcales</taxon>
        <taxon>Microbacteriaceae</taxon>
        <taxon>Agreia</taxon>
    </lineage>
</organism>
<evidence type="ECO:0000256" key="8">
    <source>
        <dbReference type="PIRSR" id="PIRSR038994-3"/>
    </source>
</evidence>
<comment type="similarity">
    <text evidence="1 5">Belongs to the metallo-dependent hydrolases superfamily. NagA family.</text>
</comment>
<evidence type="ECO:0000259" key="9">
    <source>
        <dbReference type="Pfam" id="PF01979"/>
    </source>
</evidence>
<dbReference type="EMBL" id="FUYG01000003">
    <property type="protein sequence ID" value="SKA91609.1"/>
    <property type="molecule type" value="Genomic_DNA"/>
</dbReference>
<evidence type="ECO:0000256" key="3">
    <source>
        <dbReference type="ARBA" id="ARBA00022801"/>
    </source>
</evidence>
<dbReference type="InterPro" id="IPR032466">
    <property type="entry name" value="Metal_Hydrolase"/>
</dbReference>
<evidence type="ECO:0000256" key="2">
    <source>
        <dbReference type="ARBA" id="ARBA00022723"/>
    </source>
</evidence>
<feature type="binding site" evidence="8">
    <location>
        <position position="196"/>
    </location>
    <ligand>
        <name>Zn(2+)</name>
        <dbReference type="ChEBI" id="CHEBI:29105"/>
    </ligand>
</feature>
<feature type="binding site" evidence="8">
    <location>
        <position position="130"/>
    </location>
    <ligand>
        <name>Zn(2+)</name>
        <dbReference type="ChEBI" id="CHEBI:29105"/>
    </ligand>
</feature>
<evidence type="ECO:0000313" key="10">
    <source>
        <dbReference type="EMBL" id="SKA91609.1"/>
    </source>
</evidence>
<dbReference type="Gene3D" id="2.30.40.10">
    <property type="entry name" value="Urease, subunit C, domain 1"/>
    <property type="match status" value="1"/>
</dbReference>
<proteinExistence type="inferred from homology"/>
<dbReference type="SUPFAM" id="SSF51556">
    <property type="entry name" value="Metallo-dependent hydrolases"/>
    <property type="match status" value="1"/>
</dbReference>
<feature type="active site" description="Proton donor/acceptor" evidence="6">
    <location>
        <position position="274"/>
    </location>
</feature>
<dbReference type="Pfam" id="PF01979">
    <property type="entry name" value="Amidohydro_1"/>
    <property type="match status" value="1"/>
</dbReference>
<name>A0A1T4XPY1_9MICO</name>
<accession>A0A1T4XPY1</accession>
<dbReference type="RefSeq" id="WP_078713910.1">
    <property type="nucleotide sequence ID" value="NZ_FUYG01000003.1"/>
</dbReference>
<keyword evidence="4 5" id="KW-0119">Carbohydrate metabolism</keyword>
<dbReference type="Gene3D" id="3.20.20.140">
    <property type="entry name" value="Metal-dependent hydrolases"/>
    <property type="match status" value="1"/>
</dbReference>
<gene>
    <name evidence="10" type="ORF">SAMN06295879_1512</name>
</gene>